<dbReference type="PANTHER" id="PTHR16305">
    <property type="entry name" value="TESTICULAR SOLUBLE ADENYLYL CYCLASE"/>
    <property type="match status" value="1"/>
</dbReference>
<sequence>MATLDRMGCHRCGRVRLHADAPCPACGAAPPAGAAVAGANEPFVGRRGELQLAHDALGGALGGRGRVVMLSGEAGIGKTRLAQEVATLALRRGMLTLWGRCLEEPGAPPFLPWTRAMQACLRACRDERLPALLGREAAAAVEIAPELAGRLPPGTAVPAIGEGDQARFRLFAAVAHFWRQVATLRPLLLILDNLHWADASSLRLLAFIAQDVGESRILLLGSYREAGLSRQHPLAATLAELLNTRQFCRLPLQGLSLEETERMVAAASAVTPPPAVIATMHRRTEGNPLYLVETLRFLHQGHCGNDPQAAAARAETVPSGIRAVIGRRLNQLSAPCCELLAIAASIGRDFDLPMLAELAGAGGEAALLGRLDEALAQRVIEAMPPGPQYQFSHVLIREVLYDELPAARRVALHGRIAELLEVRHAGGLDAVLAQLAYHAAAALPAGNAARALDIAQQAAARAVALMAYEEALRCYRLALQLQERWLPAERARHGALLLALGAVQVHAGENDAGAATFLEAATLARALGDADLFAQAALGFEDNGWRISRPGEQAAALLEEALASSDGFDAALRVDLLAALCRACIFCGRQPQANAAQRRAVALARGLAMPHPLFKALAAILPARADPTQLDERLRCAREALEVAEHAGHMEWVDALTGWYFGDLVEKGELGAARPLAQVHVRVADAIRQPFMQAMGLASLTLLAAYEGRFADAERLAGETFTIGQRFLPGNAQGAYSLQIFVLRRHQGRLGEVLPVLRGLVGSVPRDSLWQPGLALICAELDLHEPAREAYEALAADGFSGIARDGMWLTNIVFAAEVCARLGDRPRAALLYRLLAPYAGRNVVTGTNIACFGAVDRYRGMLAALAGDDANAAVHLEAAVALDERCGGRPWLAYSRFEWARWLAAHGDAAAAGTQLDAALALGRELGIASLARRCEALQRELAGANSVPSTSPEGLSRRELAVLRLLCAGCSNQAIAERLFISPHTVAHHVRHILSKTDCRSRTEAAAWAHRHRVAAEGLEQS</sequence>
<gene>
    <name evidence="4" type="ORF">EH244_29170</name>
</gene>
<dbReference type="Proteomes" id="UP000271590">
    <property type="component" value="Unassembled WGS sequence"/>
</dbReference>
<dbReference type="GO" id="GO:0005524">
    <property type="term" value="F:ATP binding"/>
    <property type="evidence" value="ECO:0007669"/>
    <property type="project" value="UniProtKB-KW"/>
</dbReference>
<dbReference type="GO" id="GO:0004016">
    <property type="term" value="F:adenylate cyclase activity"/>
    <property type="evidence" value="ECO:0007669"/>
    <property type="project" value="TreeGrafter"/>
</dbReference>
<dbReference type="GO" id="GO:0005737">
    <property type="term" value="C:cytoplasm"/>
    <property type="evidence" value="ECO:0007669"/>
    <property type="project" value="TreeGrafter"/>
</dbReference>
<dbReference type="Gene3D" id="1.10.10.10">
    <property type="entry name" value="Winged helix-like DNA-binding domain superfamily/Winged helix DNA-binding domain"/>
    <property type="match status" value="1"/>
</dbReference>
<evidence type="ECO:0000313" key="5">
    <source>
        <dbReference type="Proteomes" id="UP000271590"/>
    </source>
</evidence>
<dbReference type="EMBL" id="RQXU01000031">
    <property type="protein sequence ID" value="RRH81315.1"/>
    <property type="molecule type" value="Genomic_DNA"/>
</dbReference>
<evidence type="ECO:0000259" key="3">
    <source>
        <dbReference type="PROSITE" id="PS50043"/>
    </source>
</evidence>
<dbReference type="InterPro" id="IPR027417">
    <property type="entry name" value="P-loop_NTPase"/>
</dbReference>
<dbReference type="Pfam" id="PF00196">
    <property type="entry name" value="GerE"/>
    <property type="match status" value="1"/>
</dbReference>
<dbReference type="SUPFAM" id="SSF52540">
    <property type="entry name" value="P-loop containing nucleoside triphosphate hydrolases"/>
    <property type="match status" value="1"/>
</dbReference>
<dbReference type="GO" id="GO:0003677">
    <property type="term" value="F:DNA binding"/>
    <property type="evidence" value="ECO:0007669"/>
    <property type="project" value="InterPro"/>
</dbReference>
<dbReference type="SUPFAM" id="SSF46894">
    <property type="entry name" value="C-terminal effector domain of the bipartite response regulators"/>
    <property type="match status" value="1"/>
</dbReference>
<name>A0A3P3E4C3_9BURK</name>
<evidence type="ECO:0000313" key="4">
    <source>
        <dbReference type="EMBL" id="RRH81315.1"/>
    </source>
</evidence>
<dbReference type="SMART" id="SM00421">
    <property type="entry name" value="HTH_LUXR"/>
    <property type="match status" value="1"/>
</dbReference>
<dbReference type="CDD" id="cd06170">
    <property type="entry name" value="LuxR_C_like"/>
    <property type="match status" value="1"/>
</dbReference>
<comment type="caution">
    <text evidence="4">The sequence shown here is derived from an EMBL/GenBank/DDBJ whole genome shotgun (WGS) entry which is preliminary data.</text>
</comment>
<dbReference type="Pfam" id="PF13191">
    <property type="entry name" value="AAA_16"/>
    <property type="match status" value="1"/>
</dbReference>
<protein>
    <submittedName>
        <fullName evidence="4">Helix-turn-helix transcriptional regulator</fullName>
    </submittedName>
</protein>
<evidence type="ECO:0000256" key="2">
    <source>
        <dbReference type="ARBA" id="ARBA00022840"/>
    </source>
</evidence>
<keyword evidence="1" id="KW-0547">Nucleotide-binding</keyword>
<reference evidence="4 5" key="1">
    <citation type="submission" date="2018-11" db="EMBL/GenBank/DDBJ databases">
        <title>The genome of Variovorax sp T529.</title>
        <authorList>
            <person name="Gao J."/>
        </authorList>
    </citation>
    <scope>NUCLEOTIDE SEQUENCE [LARGE SCALE GENOMIC DNA]</scope>
    <source>
        <strain evidence="4 5">T529</strain>
    </source>
</reference>
<organism evidence="4 5">
    <name type="scientific">Variovorax beijingensis</name>
    <dbReference type="NCBI Taxonomy" id="2496117"/>
    <lineage>
        <taxon>Bacteria</taxon>
        <taxon>Pseudomonadati</taxon>
        <taxon>Pseudomonadota</taxon>
        <taxon>Betaproteobacteria</taxon>
        <taxon>Burkholderiales</taxon>
        <taxon>Comamonadaceae</taxon>
        <taxon>Variovorax</taxon>
    </lineage>
</organism>
<dbReference type="AlphaFoldDB" id="A0A3P3E4C3"/>
<feature type="domain" description="HTH luxR-type" evidence="3">
    <location>
        <begin position="949"/>
        <end position="1014"/>
    </location>
</feature>
<dbReference type="InterPro" id="IPR041664">
    <property type="entry name" value="AAA_16"/>
</dbReference>
<dbReference type="InterPro" id="IPR000792">
    <property type="entry name" value="Tscrpt_reg_LuxR_C"/>
</dbReference>
<keyword evidence="2" id="KW-0067">ATP-binding</keyword>
<dbReference type="InterPro" id="IPR016032">
    <property type="entry name" value="Sig_transdc_resp-reg_C-effctor"/>
</dbReference>
<dbReference type="PANTHER" id="PTHR16305:SF35">
    <property type="entry name" value="TRANSCRIPTIONAL ACTIVATOR DOMAIN"/>
    <property type="match status" value="1"/>
</dbReference>
<dbReference type="PROSITE" id="PS50043">
    <property type="entry name" value="HTH_LUXR_2"/>
    <property type="match status" value="1"/>
</dbReference>
<accession>A0A3P3E4C3</accession>
<dbReference type="InterPro" id="IPR036388">
    <property type="entry name" value="WH-like_DNA-bd_sf"/>
</dbReference>
<dbReference type="Gene3D" id="3.40.50.300">
    <property type="entry name" value="P-loop containing nucleotide triphosphate hydrolases"/>
    <property type="match status" value="1"/>
</dbReference>
<dbReference type="RefSeq" id="WP_124961779.1">
    <property type="nucleotide sequence ID" value="NZ_RQXU01000031.1"/>
</dbReference>
<dbReference type="PROSITE" id="PS00622">
    <property type="entry name" value="HTH_LUXR_1"/>
    <property type="match status" value="1"/>
</dbReference>
<proteinExistence type="predicted"/>
<evidence type="ECO:0000256" key="1">
    <source>
        <dbReference type="ARBA" id="ARBA00022741"/>
    </source>
</evidence>
<dbReference type="PRINTS" id="PR00038">
    <property type="entry name" value="HTHLUXR"/>
</dbReference>
<dbReference type="GO" id="GO:0006355">
    <property type="term" value="P:regulation of DNA-templated transcription"/>
    <property type="evidence" value="ECO:0007669"/>
    <property type="project" value="InterPro"/>
</dbReference>